<organism evidence="2 3">
    <name type="scientific">Nocardioides luteus</name>
    <dbReference type="NCBI Taxonomy" id="1844"/>
    <lineage>
        <taxon>Bacteria</taxon>
        <taxon>Bacillati</taxon>
        <taxon>Actinomycetota</taxon>
        <taxon>Actinomycetes</taxon>
        <taxon>Propionibacteriales</taxon>
        <taxon>Nocardioidaceae</taxon>
        <taxon>Nocardioides</taxon>
    </lineage>
</organism>
<feature type="transmembrane region" description="Helical" evidence="1">
    <location>
        <begin position="116"/>
        <end position="134"/>
    </location>
</feature>
<feature type="transmembrane region" description="Helical" evidence="1">
    <location>
        <begin position="87"/>
        <end position="109"/>
    </location>
</feature>
<evidence type="ECO:0000256" key="1">
    <source>
        <dbReference type="SAM" id="Phobius"/>
    </source>
</evidence>
<gene>
    <name evidence="2" type="ORF">GCM10017579_28240</name>
</gene>
<name>A0ABQ5SXA2_9ACTN</name>
<keyword evidence="3" id="KW-1185">Reference proteome</keyword>
<dbReference type="Proteomes" id="UP001142292">
    <property type="component" value="Unassembled WGS sequence"/>
</dbReference>
<feature type="transmembrane region" description="Helical" evidence="1">
    <location>
        <begin position="154"/>
        <end position="171"/>
    </location>
</feature>
<reference evidence="2" key="2">
    <citation type="submission" date="2023-01" db="EMBL/GenBank/DDBJ databases">
        <authorList>
            <person name="Sun Q."/>
            <person name="Evtushenko L."/>
        </authorList>
    </citation>
    <scope>NUCLEOTIDE SEQUENCE</scope>
    <source>
        <strain evidence="2">VKM Ac-1246</strain>
    </source>
</reference>
<proteinExistence type="predicted"/>
<evidence type="ECO:0000313" key="2">
    <source>
        <dbReference type="EMBL" id="GLJ68788.1"/>
    </source>
</evidence>
<keyword evidence="1" id="KW-0472">Membrane</keyword>
<protein>
    <recommendedName>
        <fullName evidence="4">DUF4383 domain-containing protein</fullName>
    </recommendedName>
</protein>
<evidence type="ECO:0000313" key="3">
    <source>
        <dbReference type="Proteomes" id="UP001142292"/>
    </source>
</evidence>
<feature type="transmembrane region" description="Helical" evidence="1">
    <location>
        <begin position="47"/>
        <end position="67"/>
    </location>
</feature>
<keyword evidence="1" id="KW-1133">Transmembrane helix</keyword>
<keyword evidence="1" id="KW-0812">Transmembrane</keyword>
<dbReference type="EMBL" id="BSEL01000005">
    <property type="protein sequence ID" value="GLJ68788.1"/>
    <property type="molecule type" value="Genomic_DNA"/>
</dbReference>
<evidence type="ECO:0008006" key="4">
    <source>
        <dbReference type="Google" id="ProtNLM"/>
    </source>
</evidence>
<comment type="caution">
    <text evidence="2">The sequence shown here is derived from an EMBL/GenBank/DDBJ whole genome shotgun (WGS) entry which is preliminary data.</text>
</comment>
<dbReference type="Pfam" id="PF14325">
    <property type="entry name" value="DUF4383"/>
    <property type="match status" value="1"/>
</dbReference>
<accession>A0ABQ5SXA2</accession>
<reference evidence="2" key="1">
    <citation type="journal article" date="2014" name="Int. J. Syst. Evol. Microbiol.">
        <title>Complete genome of a new Firmicutes species belonging to the dominant human colonic microbiota ('Ruminococcus bicirculans') reveals two chromosomes and a selective capacity to utilize plant glucans.</title>
        <authorList>
            <consortium name="NISC Comparative Sequencing Program"/>
            <person name="Wegmann U."/>
            <person name="Louis P."/>
            <person name="Goesmann A."/>
            <person name="Henrissat B."/>
            <person name="Duncan S.H."/>
            <person name="Flint H.J."/>
        </authorList>
    </citation>
    <scope>NUCLEOTIDE SEQUENCE</scope>
    <source>
        <strain evidence="2">VKM Ac-1246</strain>
    </source>
</reference>
<sequence>MVYRTQREQEWIPPAVYSIWGPGSGYRRAMTDTAALRSRTATALQTAATVVGAAFLLVGVLGFIPGITTGYDTMTFAGHESEAQLLGIFQVSILHNIVHLLFGVAGLLMATSFGGARAFLLGGGAVYLVLWIYGLVVDHHSAANFVPLDDADNWLHLILGVGMVALGVVLGRKPTVRARPRHSH</sequence>